<evidence type="ECO:0000313" key="10">
    <source>
        <dbReference type="Proteomes" id="UP000178996"/>
    </source>
</evidence>
<evidence type="ECO:0000256" key="6">
    <source>
        <dbReference type="ARBA" id="ARBA00023136"/>
    </source>
</evidence>
<feature type="transmembrane region" description="Helical" evidence="7">
    <location>
        <begin position="173"/>
        <end position="193"/>
    </location>
</feature>
<comment type="caution">
    <text evidence="9">The sequence shown here is derived from an EMBL/GenBank/DDBJ whole genome shotgun (WGS) entry which is preliminary data.</text>
</comment>
<sequence>MLEFLDPTFLVTTVGYLGIFFIVFAESGLLIGFFLPGDSLLFTAGFLASQDYLNIWILILLTFVAAILGDSVGYMFGWRMGPKIFRRDNSIFFHKDHIRKAEKFYEQHGPKTIMLARFLPIIRTFAPIVAGVGKMRYPTFLLYNVIGGVLWGIGIPVLGYWLGSIVPGVDQYLVPIIFAIIVLSVLPGFYHVMRERSRRRA</sequence>
<feature type="transmembrane region" description="Helical" evidence="7">
    <location>
        <begin position="9"/>
        <end position="35"/>
    </location>
</feature>
<evidence type="ECO:0000256" key="7">
    <source>
        <dbReference type="RuleBase" id="RU367016"/>
    </source>
</evidence>
<dbReference type="PANTHER" id="PTHR30353">
    <property type="entry name" value="INNER MEMBRANE PROTEIN DEDA-RELATED"/>
    <property type="match status" value="1"/>
</dbReference>
<keyword evidence="6 7" id="KW-0472">Membrane</keyword>
<evidence type="ECO:0000256" key="4">
    <source>
        <dbReference type="ARBA" id="ARBA00022692"/>
    </source>
</evidence>
<evidence type="ECO:0000256" key="5">
    <source>
        <dbReference type="ARBA" id="ARBA00022989"/>
    </source>
</evidence>
<evidence type="ECO:0000259" key="8">
    <source>
        <dbReference type="Pfam" id="PF09335"/>
    </source>
</evidence>
<proteinExistence type="inferred from homology"/>
<name>A0A1G2H610_9BACT</name>
<feature type="transmembrane region" description="Helical" evidence="7">
    <location>
        <begin position="55"/>
        <end position="77"/>
    </location>
</feature>
<dbReference type="AlphaFoldDB" id="A0A1G2H610"/>
<evidence type="ECO:0000256" key="2">
    <source>
        <dbReference type="ARBA" id="ARBA00010792"/>
    </source>
</evidence>
<dbReference type="PANTHER" id="PTHR30353:SF0">
    <property type="entry name" value="TRANSMEMBRANE PROTEIN"/>
    <property type="match status" value="1"/>
</dbReference>
<feature type="domain" description="VTT" evidence="8">
    <location>
        <begin position="35"/>
        <end position="159"/>
    </location>
</feature>
<dbReference type="Pfam" id="PF09335">
    <property type="entry name" value="VTT_dom"/>
    <property type="match status" value="1"/>
</dbReference>
<reference evidence="9 10" key="1">
    <citation type="journal article" date="2016" name="Nat. Commun.">
        <title>Thousands of microbial genomes shed light on interconnected biogeochemical processes in an aquifer system.</title>
        <authorList>
            <person name="Anantharaman K."/>
            <person name="Brown C.T."/>
            <person name="Hug L.A."/>
            <person name="Sharon I."/>
            <person name="Castelle C.J."/>
            <person name="Probst A.J."/>
            <person name="Thomas B.C."/>
            <person name="Singh A."/>
            <person name="Wilkins M.J."/>
            <person name="Karaoz U."/>
            <person name="Brodie E.L."/>
            <person name="Williams K.H."/>
            <person name="Hubbard S.S."/>
            <person name="Banfield J.F."/>
        </authorList>
    </citation>
    <scope>NUCLEOTIDE SEQUENCE [LARGE SCALE GENOMIC DNA]</scope>
</reference>
<evidence type="ECO:0000256" key="3">
    <source>
        <dbReference type="ARBA" id="ARBA00022475"/>
    </source>
</evidence>
<comment type="subcellular location">
    <subcellularLocation>
        <location evidence="1 7">Cell membrane</location>
        <topology evidence="1 7">Multi-pass membrane protein</topology>
    </subcellularLocation>
</comment>
<dbReference type="EMBL" id="MHOB01000016">
    <property type="protein sequence ID" value="OGZ57760.1"/>
    <property type="molecule type" value="Genomic_DNA"/>
</dbReference>
<evidence type="ECO:0000313" key="9">
    <source>
        <dbReference type="EMBL" id="OGZ57760.1"/>
    </source>
</evidence>
<comment type="similarity">
    <text evidence="2 7">Belongs to the DedA family.</text>
</comment>
<dbReference type="InterPro" id="IPR032818">
    <property type="entry name" value="DedA-like"/>
</dbReference>
<evidence type="ECO:0000256" key="1">
    <source>
        <dbReference type="ARBA" id="ARBA00004651"/>
    </source>
</evidence>
<keyword evidence="5 7" id="KW-1133">Transmembrane helix</keyword>
<dbReference type="GO" id="GO:0005886">
    <property type="term" value="C:plasma membrane"/>
    <property type="evidence" value="ECO:0007669"/>
    <property type="project" value="UniProtKB-SubCell"/>
</dbReference>
<accession>A0A1G2H610</accession>
<feature type="transmembrane region" description="Helical" evidence="7">
    <location>
        <begin position="140"/>
        <end position="161"/>
    </location>
</feature>
<organism evidence="9 10">
    <name type="scientific">Candidatus Ryanbacteria bacterium RIFCSPLOWO2_12_FULL_47_9c</name>
    <dbReference type="NCBI Taxonomy" id="1802131"/>
    <lineage>
        <taxon>Bacteria</taxon>
        <taxon>Candidatus Ryaniibacteriota</taxon>
    </lineage>
</organism>
<keyword evidence="3 7" id="KW-1003">Cell membrane</keyword>
<dbReference type="Proteomes" id="UP000178996">
    <property type="component" value="Unassembled WGS sequence"/>
</dbReference>
<gene>
    <name evidence="9" type="ORF">A3G60_00510</name>
</gene>
<protein>
    <recommendedName>
        <fullName evidence="8">VTT domain-containing protein</fullName>
    </recommendedName>
</protein>
<dbReference type="InterPro" id="IPR032816">
    <property type="entry name" value="VTT_dom"/>
</dbReference>
<keyword evidence="4 7" id="KW-0812">Transmembrane</keyword>